<sequence>MNDTSSDRRRFQRFAFDAETELVQDQRRWPVTLHDLSLKGLLVDRPEHWDADPTQPFEAKIRLADDAEVRMEVEMSHSEGELIGLVCRHIDVDSISHLRRLVELNLGDESLLERELAALGQGGDAG</sequence>
<feature type="domain" description="PilZ" evidence="2">
    <location>
        <begin position="7"/>
        <end position="103"/>
    </location>
</feature>
<evidence type="ECO:0000313" key="4">
    <source>
        <dbReference type="Proteomes" id="UP000831189"/>
    </source>
</evidence>
<dbReference type="Gene3D" id="2.40.10.220">
    <property type="entry name" value="predicted glycosyltransferase like domains"/>
    <property type="match status" value="1"/>
</dbReference>
<evidence type="ECO:0000256" key="1">
    <source>
        <dbReference type="PIRNR" id="PIRNR028141"/>
    </source>
</evidence>
<keyword evidence="4" id="KW-1185">Reference proteome</keyword>
<name>A0ABY4KTA2_9PSED</name>
<comment type="function">
    <text evidence="1">Binds the second messenger bis-(3'-5') cyclic dimeric guanosine monophosphate (c-di-GMP). Can bind two c-di-GMP molecules per monomer. May play a role in bacterial second-messenger regulated processes. Binding to c-di-GMP induces a conformational change of the C- and N-termini resulting in the exposure of a highly negative surface on one side of the protein to a possible effector protein.</text>
</comment>
<protein>
    <recommendedName>
        <fullName evidence="1">Cyclic diguanosine monophosphate-binding protein</fullName>
        <shortName evidence="1">c-di-GMP-binding protein</shortName>
    </recommendedName>
    <alternativeName>
        <fullName evidence="1">Pilz domain-containing protein</fullName>
    </alternativeName>
</protein>
<reference evidence="3 4" key="1">
    <citation type="submission" date="2022-04" db="EMBL/GenBank/DDBJ databases">
        <title>Pseudomonas knackmussii B09-2.</title>
        <authorList>
            <person name="Deng Y."/>
        </authorList>
    </citation>
    <scope>NUCLEOTIDE SEQUENCE [LARGE SCALE GENOMIC DNA]</scope>
    <source>
        <strain evidence="3 4">B09-2</strain>
    </source>
</reference>
<dbReference type="InterPro" id="IPR009875">
    <property type="entry name" value="PilZ_domain"/>
</dbReference>
<dbReference type="SUPFAM" id="SSF141371">
    <property type="entry name" value="PilZ domain-like"/>
    <property type="match status" value="1"/>
</dbReference>
<comment type="subunit">
    <text evidence="1">Monomer in both c-di-GMP-bound and free forms.</text>
</comment>
<gene>
    <name evidence="3" type="ORF">M0M42_03190</name>
</gene>
<dbReference type="Pfam" id="PF07238">
    <property type="entry name" value="PilZ"/>
    <property type="match status" value="1"/>
</dbReference>
<dbReference type="PIRSF" id="PIRSF028141">
    <property type="entry name" value="C-di-GMP_BP_PA4608"/>
    <property type="match status" value="1"/>
</dbReference>
<evidence type="ECO:0000313" key="3">
    <source>
        <dbReference type="EMBL" id="UPQ83426.1"/>
    </source>
</evidence>
<keyword evidence="1" id="KW-0547">Nucleotide-binding</keyword>
<dbReference type="EMBL" id="CP096208">
    <property type="protein sequence ID" value="UPQ83426.1"/>
    <property type="molecule type" value="Genomic_DNA"/>
</dbReference>
<keyword evidence="1" id="KW-0973">c-di-GMP</keyword>
<accession>A0ABY4KTA2</accession>
<dbReference type="InterPro" id="IPR027021">
    <property type="entry name" value="C-di-GMP_BP_PA4608"/>
</dbReference>
<organism evidence="3 4">
    <name type="scientific">Pseudomonas knackmussii</name>
    <dbReference type="NCBI Taxonomy" id="65741"/>
    <lineage>
        <taxon>Bacteria</taxon>
        <taxon>Pseudomonadati</taxon>
        <taxon>Pseudomonadota</taxon>
        <taxon>Gammaproteobacteria</taxon>
        <taxon>Pseudomonadales</taxon>
        <taxon>Pseudomonadaceae</taxon>
        <taxon>Pseudomonas</taxon>
    </lineage>
</organism>
<evidence type="ECO:0000259" key="2">
    <source>
        <dbReference type="Pfam" id="PF07238"/>
    </source>
</evidence>
<proteinExistence type="predicted"/>
<dbReference type="Proteomes" id="UP000831189">
    <property type="component" value="Chromosome"/>
</dbReference>